<protein>
    <recommendedName>
        <fullName evidence="4">Exopolysaccharide biosynthesis protein exod</fullName>
    </recommendedName>
</protein>
<name>A0A254N1B5_9BURK</name>
<organism evidence="2 3">
    <name type="scientific">Roseateles puraquae</name>
    <dbReference type="NCBI Taxonomy" id="431059"/>
    <lineage>
        <taxon>Bacteria</taxon>
        <taxon>Pseudomonadati</taxon>
        <taxon>Pseudomonadota</taxon>
        <taxon>Betaproteobacteria</taxon>
        <taxon>Burkholderiales</taxon>
        <taxon>Sphaerotilaceae</taxon>
        <taxon>Roseateles</taxon>
    </lineage>
</organism>
<feature type="transmembrane region" description="Helical" evidence="1">
    <location>
        <begin position="134"/>
        <end position="167"/>
    </location>
</feature>
<gene>
    <name evidence="2" type="ORF">CDO81_23370</name>
</gene>
<keyword evidence="1" id="KW-1133">Transmembrane helix</keyword>
<dbReference type="Pfam" id="PF06055">
    <property type="entry name" value="ExoD"/>
    <property type="match status" value="1"/>
</dbReference>
<keyword evidence="3" id="KW-1185">Reference proteome</keyword>
<keyword evidence="1" id="KW-0812">Transmembrane</keyword>
<feature type="transmembrane region" description="Helical" evidence="1">
    <location>
        <begin position="41"/>
        <end position="70"/>
    </location>
</feature>
<dbReference type="EMBL" id="NISI01000013">
    <property type="protein sequence ID" value="OWR01710.1"/>
    <property type="molecule type" value="Genomic_DNA"/>
</dbReference>
<dbReference type="AlphaFoldDB" id="A0A254N1B5"/>
<reference evidence="2 3" key="1">
    <citation type="journal article" date="2007" name="Int. J. Syst. Evol. Microbiol.">
        <title>Description of Pelomonas aquatica sp. nov. and Pelomonas puraquae sp. nov., isolated from industrial and haemodialysis water.</title>
        <authorList>
            <person name="Gomila M."/>
            <person name="Bowien B."/>
            <person name="Falsen E."/>
            <person name="Moore E.R."/>
            <person name="Lalucat J."/>
        </authorList>
    </citation>
    <scope>NUCLEOTIDE SEQUENCE [LARGE SCALE GENOMIC DNA]</scope>
    <source>
        <strain evidence="2 3">CCUG 52769</strain>
    </source>
</reference>
<sequence length="204" mass="22308">MPDLAAVAMIRPEPFRDAAERGDGICVAELLALHGRATLPALLLVVAVLSSLPLVGLGTVLSFAMLAIAWQWPARSGATSPHRSMARVHELRLNAQGARRCLLLLARLYDLAGNLLRRRWLAWRHPRTAPAWRLWIAAMAFLILLPMPLGNLLPCLSLVLLALGWIYRDGLALAMSLVMGTAAVAFFAFSAHLLVDLVGQWWPA</sequence>
<evidence type="ECO:0000256" key="1">
    <source>
        <dbReference type="SAM" id="Phobius"/>
    </source>
</evidence>
<comment type="caution">
    <text evidence="2">The sequence shown here is derived from an EMBL/GenBank/DDBJ whole genome shotgun (WGS) entry which is preliminary data.</text>
</comment>
<evidence type="ECO:0000313" key="2">
    <source>
        <dbReference type="EMBL" id="OWR01710.1"/>
    </source>
</evidence>
<evidence type="ECO:0008006" key="4">
    <source>
        <dbReference type="Google" id="ProtNLM"/>
    </source>
</evidence>
<keyword evidence="1" id="KW-0472">Membrane</keyword>
<feature type="transmembrane region" description="Helical" evidence="1">
    <location>
        <begin position="173"/>
        <end position="195"/>
    </location>
</feature>
<dbReference type="InterPro" id="IPR010331">
    <property type="entry name" value="ExoD"/>
</dbReference>
<evidence type="ECO:0000313" key="3">
    <source>
        <dbReference type="Proteomes" id="UP000197446"/>
    </source>
</evidence>
<accession>A0A254N1B5</accession>
<proteinExistence type="predicted"/>
<dbReference type="Proteomes" id="UP000197446">
    <property type="component" value="Unassembled WGS sequence"/>
</dbReference>